<feature type="region of interest" description="Disordered" evidence="1">
    <location>
        <begin position="1"/>
        <end position="52"/>
    </location>
</feature>
<keyword evidence="4" id="KW-1185">Reference proteome</keyword>
<keyword evidence="2" id="KW-1133">Transmembrane helix</keyword>
<reference evidence="3 4" key="1">
    <citation type="submission" date="2024-10" db="EMBL/GenBank/DDBJ databases">
        <title>Updated reference genomes for cyclostephanoid diatoms.</title>
        <authorList>
            <person name="Roberts W.R."/>
            <person name="Alverson A.J."/>
        </authorList>
    </citation>
    <scope>NUCLEOTIDE SEQUENCE [LARGE SCALE GENOMIC DNA]</scope>
    <source>
        <strain evidence="3 4">AJA232-27</strain>
    </source>
</reference>
<protein>
    <submittedName>
        <fullName evidence="3">Uncharacterized protein</fullName>
    </submittedName>
</protein>
<evidence type="ECO:0000313" key="4">
    <source>
        <dbReference type="Proteomes" id="UP001530293"/>
    </source>
</evidence>
<keyword evidence="2" id="KW-0472">Membrane</keyword>
<proteinExistence type="predicted"/>
<dbReference type="AlphaFoldDB" id="A0ABD3M2A1"/>
<organism evidence="3 4">
    <name type="scientific">Discostella pseudostelligera</name>
    <dbReference type="NCBI Taxonomy" id="259834"/>
    <lineage>
        <taxon>Eukaryota</taxon>
        <taxon>Sar</taxon>
        <taxon>Stramenopiles</taxon>
        <taxon>Ochrophyta</taxon>
        <taxon>Bacillariophyta</taxon>
        <taxon>Coscinodiscophyceae</taxon>
        <taxon>Thalassiosirophycidae</taxon>
        <taxon>Stephanodiscales</taxon>
        <taxon>Stephanodiscaceae</taxon>
        <taxon>Discostella</taxon>
    </lineage>
</organism>
<gene>
    <name evidence="3" type="ORF">ACHAWU_004818</name>
</gene>
<feature type="compositionally biased region" description="Basic residues" evidence="1">
    <location>
        <begin position="8"/>
        <end position="22"/>
    </location>
</feature>
<feature type="transmembrane region" description="Helical" evidence="2">
    <location>
        <begin position="77"/>
        <end position="98"/>
    </location>
</feature>
<evidence type="ECO:0000256" key="1">
    <source>
        <dbReference type="SAM" id="MobiDB-lite"/>
    </source>
</evidence>
<sequence length="99" mass="10240">MEEVTSKSSRRTIIRDPRKAKRIPSSAGVVASSGTSSSSKNNNLPLPQSQQLNEVAQPQTLVEPLVHNQQALGLGSYMLAGVGVALGVTLVGAIFGAIG</sequence>
<name>A0ABD3M2A1_9STRA</name>
<dbReference type="Proteomes" id="UP001530293">
    <property type="component" value="Unassembled WGS sequence"/>
</dbReference>
<evidence type="ECO:0000313" key="3">
    <source>
        <dbReference type="EMBL" id="KAL3758180.1"/>
    </source>
</evidence>
<dbReference type="EMBL" id="JALLBG020000237">
    <property type="protein sequence ID" value="KAL3758180.1"/>
    <property type="molecule type" value="Genomic_DNA"/>
</dbReference>
<evidence type="ECO:0000256" key="2">
    <source>
        <dbReference type="SAM" id="Phobius"/>
    </source>
</evidence>
<comment type="caution">
    <text evidence="3">The sequence shown here is derived from an EMBL/GenBank/DDBJ whole genome shotgun (WGS) entry which is preliminary data.</text>
</comment>
<feature type="compositionally biased region" description="Low complexity" evidence="1">
    <location>
        <begin position="25"/>
        <end position="43"/>
    </location>
</feature>
<keyword evidence="2" id="KW-0812">Transmembrane</keyword>
<accession>A0ABD3M2A1</accession>